<evidence type="ECO:0000313" key="2">
    <source>
        <dbReference type="Proteomes" id="UP001500730"/>
    </source>
</evidence>
<evidence type="ECO:0000313" key="1">
    <source>
        <dbReference type="EMBL" id="GAA2468858.1"/>
    </source>
</evidence>
<accession>A0ABP5Y114</accession>
<dbReference type="Proteomes" id="UP001500730">
    <property type="component" value="Unassembled WGS sequence"/>
</dbReference>
<keyword evidence="2" id="KW-1185">Reference proteome</keyword>
<proteinExistence type="predicted"/>
<comment type="caution">
    <text evidence="1">The sequence shown here is derived from an EMBL/GenBank/DDBJ whole genome shotgun (WGS) entry which is preliminary data.</text>
</comment>
<reference evidence="2" key="1">
    <citation type="journal article" date="2019" name="Int. J. Syst. Evol. Microbiol.">
        <title>The Global Catalogue of Microorganisms (GCM) 10K type strain sequencing project: providing services to taxonomists for standard genome sequencing and annotation.</title>
        <authorList>
            <consortium name="The Broad Institute Genomics Platform"/>
            <consortium name="The Broad Institute Genome Sequencing Center for Infectious Disease"/>
            <person name="Wu L."/>
            <person name="Ma J."/>
        </authorList>
    </citation>
    <scope>NUCLEOTIDE SEQUENCE [LARGE SCALE GENOMIC DNA]</scope>
    <source>
        <strain evidence="2">JCM 16259</strain>
    </source>
</reference>
<sequence length="136" mass="14988">MERNVARRQAAQGLRQVTACVRWSLVNASVAWGATLYGDLRIHAEWVSTNPPPILGIGTEAALRRDVSQGIVAIEDYLASIPSVPVQHTSTEPGGEPDGYWVDDGALTVSRGRDHKVWTTRRHVHFWRPARGGLDP</sequence>
<gene>
    <name evidence="1" type="ORF">GCM10009858_02740</name>
</gene>
<protein>
    <submittedName>
        <fullName evidence="1">Uncharacterized protein</fullName>
    </submittedName>
</protein>
<organism evidence="1 2">
    <name type="scientific">Terrabacter carboxydivorans</name>
    <dbReference type="NCBI Taxonomy" id="619730"/>
    <lineage>
        <taxon>Bacteria</taxon>
        <taxon>Bacillati</taxon>
        <taxon>Actinomycetota</taxon>
        <taxon>Actinomycetes</taxon>
        <taxon>Micrococcales</taxon>
        <taxon>Intrasporangiaceae</taxon>
        <taxon>Terrabacter</taxon>
    </lineage>
</organism>
<name>A0ABP5Y114_9MICO</name>
<dbReference type="EMBL" id="BAAARE010000001">
    <property type="protein sequence ID" value="GAA2468858.1"/>
    <property type="molecule type" value="Genomic_DNA"/>
</dbReference>